<reference evidence="1 2" key="1">
    <citation type="submission" date="2019-09" db="EMBL/GenBank/DDBJ databases">
        <authorList>
            <person name="Chandra G."/>
            <person name="Truman W A."/>
        </authorList>
    </citation>
    <scope>NUCLEOTIDE SEQUENCE [LARGE SCALE GENOMIC DNA]</scope>
    <source>
        <strain evidence="1">PS723</strain>
    </source>
</reference>
<sequence length="311" mass="33297">MKCTPDFGTKSVIVYNQAQTAKLLDWHSLVDALKIASRELISGEILSPERMVVPLPNNGVLLSMPAVAADIATHKLVNVQPANKRNGLPTIHGQVSVFNAQSGEPRFILDGPEVTGRRTAAVSMLALETFMNRTPESILIIGAGTQAAYHIKAINALYPDAKVWVCGIDYDETSIFCEANKTTHHNLEACAANKMPDTSSVITLTTSNVAVYNERARTGKLIIGVGAFTPQMCEIGKITLAGSDLYADDPVGARHEAGDYIQADVVWEKVRSLASALDVPPVLDRPVVFKSVGTGAWDLAACRVANAALGF</sequence>
<dbReference type="NCBIfam" id="NF045512">
    <property type="entry name" value="PyrPipCarbRedLhpI"/>
    <property type="match status" value="1"/>
</dbReference>
<dbReference type="Gene3D" id="3.30.1780.10">
    <property type="entry name" value="ornithine cyclodeaminase, domain 1"/>
    <property type="match status" value="1"/>
</dbReference>
<keyword evidence="1" id="KW-0560">Oxidoreductase</keyword>
<dbReference type="SUPFAM" id="SSF51735">
    <property type="entry name" value="NAD(P)-binding Rossmann-fold domains"/>
    <property type="match status" value="1"/>
</dbReference>
<dbReference type="RefSeq" id="WP_150802584.1">
    <property type="nucleotide sequence ID" value="NZ_CABVHY010000004.1"/>
</dbReference>
<protein>
    <submittedName>
        <fullName evidence="1">Delta(1)-pyrroline-2-carboxylate reductase 1</fullName>
        <ecNumber evidence="1">1.5.1.49</ecNumber>
    </submittedName>
</protein>
<dbReference type="GO" id="GO:0016491">
    <property type="term" value="F:oxidoreductase activity"/>
    <property type="evidence" value="ECO:0007669"/>
    <property type="project" value="UniProtKB-KW"/>
</dbReference>
<proteinExistence type="predicted"/>
<dbReference type="NCBIfam" id="NF005603">
    <property type="entry name" value="PRK07340.1"/>
    <property type="match status" value="1"/>
</dbReference>
<gene>
    <name evidence="1" type="primary">ocd_2</name>
    <name evidence="1" type="ORF">PS723_01012</name>
</gene>
<evidence type="ECO:0000313" key="1">
    <source>
        <dbReference type="EMBL" id="VVN80014.1"/>
    </source>
</evidence>
<organism evidence="1 2">
    <name type="scientific">Pseudomonas fluorescens</name>
    <dbReference type="NCBI Taxonomy" id="294"/>
    <lineage>
        <taxon>Bacteria</taxon>
        <taxon>Pseudomonadati</taxon>
        <taxon>Pseudomonadota</taxon>
        <taxon>Gammaproteobacteria</taxon>
        <taxon>Pseudomonadales</taxon>
        <taxon>Pseudomonadaceae</taxon>
        <taxon>Pseudomonas</taxon>
    </lineage>
</organism>
<dbReference type="Gene3D" id="3.40.50.720">
    <property type="entry name" value="NAD(P)-binding Rossmann-like Domain"/>
    <property type="match status" value="1"/>
</dbReference>
<dbReference type="PIRSF" id="PIRSF001439">
    <property type="entry name" value="CryM"/>
    <property type="match status" value="1"/>
</dbReference>
<dbReference type="OrthoDB" id="9809203at2"/>
<dbReference type="GO" id="GO:0005737">
    <property type="term" value="C:cytoplasm"/>
    <property type="evidence" value="ECO:0007669"/>
    <property type="project" value="TreeGrafter"/>
</dbReference>
<dbReference type="EC" id="1.5.1.49" evidence="1"/>
<name>A0A5E7ATH3_PSEFL</name>
<dbReference type="InterPro" id="IPR036291">
    <property type="entry name" value="NAD(P)-bd_dom_sf"/>
</dbReference>
<dbReference type="PANTHER" id="PTHR13812:SF19">
    <property type="entry name" value="KETIMINE REDUCTASE MU-CRYSTALLIN"/>
    <property type="match status" value="1"/>
</dbReference>
<dbReference type="PANTHER" id="PTHR13812">
    <property type="entry name" value="KETIMINE REDUCTASE MU-CRYSTALLIN"/>
    <property type="match status" value="1"/>
</dbReference>
<dbReference type="InterPro" id="IPR003462">
    <property type="entry name" value="ODC_Mu_crystall"/>
</dbReference>
<dbReference type="Proteomes" id="UP000379480">
    <property type="component" value="Unassembled WGS sequence"/>
</dbReference>
<dbReference type="EMBL" id="CABVHY010000004">
    <property type="protein sequence ID" value="VVN80014.1"/>
    <property type="molecule type" value="Genomic_DNA"/>
</dbReference>
<dbReference type="InterPro" id="IPR023401">
    <property type="entry name" value="ODC_N"/>
</dbReference>
<dbReference type="InterPro" id="IPR053444">
    <property type="entry name" value="Pyr2C_reductase-like"/>
</dbReference>
<accession>A0A5E7ATH3</accession>
<dbReference type="Pfam" id="PF02423">
    <property type="entry name" value="OCD_Mu_crystall"/>
    <property type="match status" value="1"/>
</dbReference>
<dbReference type="AlphaFoldDB" id="A0A5E7ATH3"/>
<evidence type="ECO:0000313" key="2">
    <source>
        <dbReference type="Proteomes" id="UP000379480"/>
    </source>
</evidence>